<keyword evidence="6" id="KW-0645">Protease</keyword>
<evidence type="ECO:0000256" key="1">
    <source>
        <dbReference type="ARBA" id="ARBA00004651"/>
    </source>
</evidence>
<dbReference type="SMART" id="SM00382">
    <property type="entry name" value="AAA"/>
    <property type="match status" value="1"/>
</dbReference>
<dbReference type="GO" id="GO:0005524">
    <property type="term" value="F:ATP binding"/>
    <property type="evidence" value="ECO:0007669"/>
    <property type="project" value="UniProtKB-KW"/>
</dbReference>
<evidence type="ECO:0000256" key="7">
    <source>
        <dbReference type="ARBA" id="ARBA00022840"/>
    </source>
</evidence>
<keyword evidence="5" id="KW-0547">Nucleotide-binding</keyword>
<dbReference type="SUPFAM" id="SSF52540">
    <property type="entry name" value="P-loop containing nucleoside triphosphate hydrolases"/>
    <property type="match status" value="1"/>
</dbReference>
<dbReference type="AlphaFoldDB" id="A0A1E3AXE6"/>
<dbReference type="GO" id="GO:0005886">
    <property type="term" value="C:plasma membrane"/>
    <property type="evidence" value="ECO:0007669"/>
    <property type="project" value="UniProtKB-SubCell"/>
</dbReference>
<sequence>MKKMLDELRYIFNRQQKIGLLFLLVAIGIGTLLELLGVTAIMPFIDVVMNPEAIQKKWYLKWLYELFHFNSDVTFMVFLAAALIAIYVVKNVYLCIMYNLQYQFTFSNQRKLAYRMLDCYMRQPYSFHLSHNSADLIRNVSNDTNMMFLGVLAILQLITEAFVCIALGIFLFIQDKTITIGVATILGLFLIFFAKGFKKYLARIGNEDRKYNAGITKWLLQSFGGIKETKIMDREDFFLNNFDYNFKNYASCERKYRFLQVAPRPIMEAVCVSALLAVIAFKLLRGTHSVYFVSTLSVFAIAAFRLLPSINRVANYMSVIMFNKPAIDAVYRDLKQIDELENSKVSKDVNEKTLGLKKSIKIEKLSFKYPDAENFVLQNVNFEIFKNKSTAFIGPSGAGKTTLADIILGALEPTEGCIWADTVNIQEHMNAWHKNLGYIPQSIYLMDDTIRNNIAFGIRNEDIEEDKVWKALEQAQLKEFIQSLDRGLDTEIGEGGVRLSGGQRQRIGIARALYNDPEVLVLDEATSALDNETEGAVMEAIDRLSGTKTLIIIAHRLTTIKNCDIIYEVKNGGIKEVVLRDE</sequence>
<dbReference type="RefSeq" id="WP_069156022.1">
    <property type="nucleotide sequence ID" value="NZ_MCGI01000001.1"/>
</dbReference>
<feature type="domain" description="ABC transporter" evidence="11">
    <location>
        <begin position="360"/>
        <end position="582"/>
    </location>
</feature>
<dbReference type="PROSITE" id="PS50929">
    <property type="entry name" value="ABC_TM1F"/>
    <property type="match status" value="1"/>
</dbReference>
<organism evidence="13 14">
    <name type="scientific">Eisenbergiella tayi</name>
    <dbReference type="NCBI Taxonomy" id="1432052"/>
    <lineage>
        <taxon>Bacteria</taxon>
        <taxon>Bacillati</taxon>
        <taxon>Bacillota</taxon>
        <taxon>Clostridia</taxon>
        <taxon>Lachnospirales</taxon>
        <taxon>Lachnospiraceae</taxon>
        <taxon>Eisenbergiella</taxon>
    </lineage>
</organism>
<dbReference type="PROSITE" id="PS50893">
    <property type="entry name" value="ABC_TRANSPORTER_2"/>
    <property type="match status" value="1"/>
</dbReference>
<evidence type="ECO:0000256" key="8">
    <source>
        <dbReference type="ARBA" id="ARBA00022989"/>
    </source>
</evidence>
<dbReference type="Pfam" id="PF00664">
    <property type="entry name" value="ABC_membrane"/>
    <property type="match status" value="1"/>
</dbReference>
<keyword evidence="4 10" id="KW-0812">Transmembrane</keyword>
<keyword evidence="6" id="KW-0788">Thiol protease</keyword>
<dbReference type="Proteomes" id="UP000095003">
    <property type="component" value="Unassembled WGS sequence"/>
</dbReference>
<dbReference type="InterPro" id="IPR027417">
    <property type="entry name" value="P-loop_NTPase"/>
</dbReference>
<feature type="transmembrane region" description="Helical" evidence="10">
    <location>
        <begin position="20"/>
        <end position="45"/>
    </location>
</feature>
<dbReference type="InterPro" id="IPR003593">
    <property type="entry name" value="AAA+_ATPase"/>
</dbReference>
<dbReference type="InterPro" id="IPR017871">
    <property type="entry name" value="ABC_transporter-like_CS"/>
</dbReference>
<evidence type="ECO:0000313" key="13">
    <source>
        <dbReference type="EMBL" id="ODM13375.1"/>
    </source>
</evidence>
<dbReference type="GO" id="GO:0008234">
    <property type="term" value="F:cysteine-type peptidase activity"/>
    <property type="evidence" value="ECO:0007669"/>
    <property type="project" value="UniProtKB-KW"/>
</dbReference>
<keyword evidence="2" id="KW-0813">Transport</keyword>
<dbReference type="PANTHER" id="PTHR24221">
    <property type="entry name" value="ATP-BINDING CASSETTE SUB-FAMILY B"/>
    <property type="match status" value="1"/>
</dbReference>
<feature type="transmembrane region" description="Helical" evidence="10">
    <location>
        <begin position="290"/>
        <end position="307"/>
    </location>
</feature>
<proteinExistence type="predicted"/>
<keyword evidence="7 13" id="KW-0067">ATP-binding</keyword>
<dbReference type="InterPro" id="IPR039421">
    <property type="entry name" value="Type_1_exporter"/>
</dbReference>
<accession>A0A1E3AXE6</accession>
<evidence type="ECO:0000256" key="6">
    <source>
        <dbReference type="ARBA" id="ARBA00022807"/>
    </source>
</evidence>
<dbReference type="GO" id="GO:0016887">
    <property type="term" value="F:ATP hydrolysis activity"/>
    <property type="evidence" value="ECO:0007669"/>
    <property type="project" value="InterPro"/>
</dbReference>
<dbReference type="GO" id="GO:0140359">
    <property type="term" value="F:ABC-type transporter activity"/>
    <property type="evidence" value="ECO:0007669"/>
    <property type="project" value="InterPro"/>
</dbReference>
<evidence type="ECO:0000313" key="14">
    <source>
        <dbReference type="Proteomes" id="UP000095003"/>
    </source>
</evidence>
<dbReference type="Gene3D" id="3.40.50.300">
    <property type="entry name" value="P-loop containing nucleotide triphosphate hydrolases"/>
    <property type="match status" value="1"/>
</dbReference>
<evidence type="ECO:0000259" key="11">
    <source>
        <dbReference type="PROSITE" id="PS50893"/>
    </source>
</evidence>
<dbReference type="InterPro" id="IPR011527">
    <property type="entry name" value="ABC1_TM_dom"/>
</dbReference>
<dbReference type="GeneID" id="93299592"/>
<reference evidence="13 14" key="1">
    <citation type="submission" date="2016-07" db="EMBL/GenBank/DDBJ databases">
        <title>Characterization of isolates of Eisenbergiella tayi derived from blood cultures, using whole genome sequencing.</title>
        <authorList>
            <person name="Burdz T."/>
            <person name="Wiebe D."/>
            <person name="Huynh C."/>
            <person name="Bernard K."/>
        </authorList>
    </citation>
    <scope>NUCLEOTIDE SEQUENCE [LARGE SCALE GENOMIC DNA]</scope>
    <source>
        <strain evidence="13 14">NML 120489</strain>
    </source>
</reference>
<keyword evidence="6" id="KW-0378">Hydrolase</keyword>
<dbReference type="PATRIC" id="fig|1432052.3.peg.1197"/>
<dbReference type="Pfam" id="PF00005">
    <property type="entry name" value="ABC_tran"/>
    <property type="match status" value="1"/>
</dbReference>
<name>A0A1E3AXE6_9FIRM</name>
<dbReference type="InterPro" id="IPR036640">
    <property type="entry name" value="ABC1_TM_sf"/>
</dbReference>
<feature type="transmembrane region" description="Helical" evidence="10">
    <location>
        <begin position="73"/>
        <end position="100"/>
    </location>
</feature>
<feature type="transmembrane region" description="Helical" evidence="10">
    <location>
        <begin position="178"/>
        <end position="197"/>
    </location>
</feature>
<dbReference type="InterPro" id="IPR003439">
    <property type="entry name" value="ABC_transporter-like_ATP-bd"/>
</dbReference>
<comment type="caution">
    <text evidence="13">The sequence shown here is derived from an EMBL/GenBank/DDBJ whole genome shotgun (WGS) entry which is preliminary data.</text>
</comment>
<feature type="domain" description="ABC transmembrane type-1" evidence="12">
    <location>
        <begin position="21"/>
        <end position="321"/>
    </location>
</feature>
<evidence type="ECO:0000256" key="4">
    <source>
        <dbReference type="ARBA" id="ARBA00022692"/>
    </source>
</evidence>
<dbReference type="EMBL" id="MCGI01000001">
    <property type="protein sequence ID" value="ODM13375.1"/>
    <property type="molecule type" value="Genomic_DNA"/>
</dbReference>
<evidence type="ECO:0000256" key="10">
    <source>
        <dbReference type="SAM" id="Phobius"/>
    </source>
</evidence>
<evidence type="ECO:0000256" key="9">
    <source>
        <dbReference type="ARBA" id="ARBA00023136"/>
    </source>
</evidence>
<evidence type="ECO:0000256" key="5">
    <source>
        <dbReference type="ARBA" id="ARBA00022741"/>
    </source>
</evidence>
<evidence type="ECO:0000259" key="12">
    <source>
        <dbReference type="PROSITE" id="PS50929"/>
    </source>
</evidence>
<dbReference type="SUPFAM" id="SSF90123">
    <property type="entry name" value="ABC transporter transmembrane region"/>
    <property type="match status" value="1"/>
</dbReference>
<dbReference type="Gene3D" id="1.20.1560.10">
    <property type="entry name" value="ABC transporter type 1, transmembrane domain"/>
    <property type="match status" value="1"/>
</dbReference>
<dbReference type="FunFam" id="3.40.50.300:FF:000299">
    <property type="entry name" value="ABC transporter ATP-binding protein/permease"/>
    <property type="match status" value="1"/>
</dbReference>
<gene>
    <name evidence="13" type="primary">hepA_1</name>
    <name evidence="13" type="ORF">BEH84_01090</name>
</gene>
<keyword evidence="8 10" id="KW-1133">Transmembrane helix</keyword>
<feature type="transmembrane region" description="Helical" evidence="10">
    <location>
        <begin position="148"/>
        <end position="172"/>
    </location>
</feature>
<dbReference type="PANTHER" id="PTHR24221:SF654">
    <property type="entry name" value="ATP-BINDING CASSETTE SUB-FAMILY B MEMBER 6"/>
    <property type="match status" value="1"/>
</dbReference>
<protein>
    <submittedName>
        <fullName evidence="13">Heterocyst differentiation ATP-binding protein HepA</fullName>
    </submittedName>
</protein>
<evidence type="ECO:0000256" key="2">
    <source>
        <dbReference type="ARBA" id="ARBA00022448"/>
    </source>
</evidence>
<keyword evidence="9 10" id="KW-0472">Membrane</keyword>
<comment type="subcellular location">
    <subcellularLocation>
        <location evidence="1">Cell membrane</location>
        <topology evidence="1">Multi-pass membrane protein</topology>
    </subcellularLocation>
</comment>
<evidence type="ECO:0000256" key="3">
    <source>
        <dbReference type="ARBA" id="ARBA00022475"/>
    </source>
</evidence>
<dbReference type="GO" id="GO:0034040">
    <property type="term" value="F:ATPase-coupled lipid transmembrane transporter activity"/>
    <property type="evidence" value="ECO:0007669"/>
    <property type="project" value="TreeGrafter"/>
</dbReference>
<keyword evidence="3" id="KW-1003">Cell membrane</keyword>
<dbReference type="PROSITE" id="PS00211">
    <property type="entry name" value="ABC_TRANSPORTER_1"/>
    <property type="match status" value="1"/>
</dbReference>